<dbReference type="Pfam" id="PF14316">
    <property type="entry name" value="DUF4381"/>
    <property type="match status" value="1"/>
</dbReference>
<sequence>MARVLSKSRRPLSVLLRRRKYRTTIKIRSCILDPLEQLKDIHLPETISIWPLALGWWIIIAIFLGLIAFAGYRYRQHLSYWQVKKQGLSYLSNDEAISSEQALNTLKWICLHYFSRQQVASLHGETLLRFLLTQLPTQVQPKFKVLAQDAIVEHYRRNKHDIYAPQMRQAAILWCQSAQLPKPQDKKLTGGDS</sequence>
<protein>
    <submittedName>
        <fullName evidence="2">DUF4381 domain-containing protein</fullName>
    </submittedName>
</protein>
<feature type="transmembrane region" description="Helical" evidence="1">
    <location>
        <begin position="49"/>
        <end position="72"/>
    </location>
</feature>
<keyword evidence="1" id="KW-0472">Membrane</keyword>
<dbReference type="OrthoDB" id="283083at2"/>
<gene>
    <name evidence="2" type="ORF">FE810_01600</name>
</gene>
<reference evidence="2 3" key="1">
    <citation type="submission" date="2019-05" db="EMBL/GenBank/DDBJ databases">
        <title>Genome sequences of Thalassotalea litorea 1K03283.</title>
        <authorList>
            <person name="Zhang D."/>
        </authorList>
    </citation>
    <scope>NUCLEOTIDE SEQUENCE [LARGE SCALE GENOMIC DNA]</scope>
    <source>
        <strain evidence="2 3">MCCC 1K03283</strain>
    </source>
</reference>
<keyword evidence="3" id="KW-1185">Reference proteome</keyword>
<dbReference type="EMBL" id="VCBC01000002">
    <property type="protein sequence ID" value="TLU67668.1"/>
    <property type="molecule type" value="Genomic_DNA"/>
</dbReference>
<comment type="caution">
    <text evidence="2">The sequence shown here is derived from an EMBL/GenBank/DDBJ whole genome shotgun (WGS) entry which is preliminary data.</text>
</comment>
<evidence type="ECO:0000313" key="3">
    <source>
        <dbReference type="Proteomes" id="UP000307790"/>
    </source>
</evidence>
<evidence type="ECO:0000313" key="2">
    <source>
        <dbReference type="EMBL" id="TLU67668.1"/>
    </source>
</evidence>
<dbReference type="InterPro" id="IPR025489">
    <property type="entry name" value="DUF4381"/>
</dbReference>
<dbReference type="Proteomes" id="UP000307790">
    <property type="component" value="Unassembled WGS sequence"/>
</dbReference>
<keyword evidence="1" id="KW-0812">Transmembrane</keyword>
<accession>A0A5R9J0F4</accession>
<proteinExistence type="predicted"/>
<dbReference type="AlphaFoldDB" id="A0A5R9J0F4"/>
<keyword evidence="1" id="KW-1133">Transmembrane helix</keyword>
<evidence type="ECO:0000256" key="1">
    <source>
        <dbReference type="SAM" id="Phobius"/>
    </source>
</evidence>
<name>A0A5R9J0F4_9GAMM</name>
<organism evidence="2 3">
    <name type="scientific">Thalassotalea litorea</name>
    <dbReference type="NCBI Taxonomy" id="2020715"/>
    <lineage>
        <taxon>Bacteria</taxon>
        <taxon>Pseudomonadati</taxon>
        <taxon>Pseudomonadota</taxon>
        <taxon>Gammaproteobacteria</taxon>
        <taxon>Alteromonadales</taxon>
        <taxon>Colwelliaceae</taxon>
        <taxon>Thalassotalea</taxon>
    </lineage>
</organism>